<dbReference type="Gramene" id="KFK24155">
    <property type="protein sequence ID" value="KFK24155"/>
    <property type="gene ID" value="AALP_AAs49527U000100"/>
</dbReference>
<evidence type="ECO:0000313" key="2">
    <source>
        <dbReference type="Proteomes" id="UP000029120"/>
    </source>
</evidence>
<keyword evidence="2" id="KW-1185">Reference proteome</keyword>
<organism evidence="1 2">
    <name type="scientific">Arabis alpina</name>
    <name type="common">Alpine rock-cress</name>
    <dbReference type="NCBI Taxonomy" id="50452"/>
    <lineage>
        <taxon>Eukaryota</taxon>
        <taxon>Viridiplantae</taxon>
        <taxon>Streptophyta</taxon>
        <taxon>Embryophyta</taxon>
        <taxon>Tracheophyta</taxon>
        <taxon>Spermatophyta</taxon>
        <taxon>Magnoliopsida</taxon>
        <taxon>eudicotyledons</taxon>
        <taxon>Gunneridae</taxon>
        <taxon>Pentapetalae</taxon>
        <taxon>rosids</taxon>
        <taxon>malvids</taxon>
        <taxon>Brassicales</taxon>
        <taxon>Brassicaceae</taxon>
        <taxon>Arabideae</taxon>
        <taxon>Arabis</taxon>
    </lineage>
</organism>
<dbReference type="Proteomes" id="UP000029120">
    <property type="component" value="Unassembled WGS sequence"/>
</dbReference>
<reference evidence="2" key="1">
    <citation type="journal article" date="2015" name="Nat. Plants">
        <title>Genome expansion of Arabis alpina linked with retrotransposition and reduced symmetric DNA methylation.</title>
        <authorList>
            <person name="Willing E.M."/>
            <person name="Rawat V."/>
            <person name="Mandakova T."/>
            <person name="Maumus F."/>
            <person name="James G.V."/>
            <person name="Nordstroem K.J."/>
            <person name="Becker C."/>
            <person name="Warthmann N."/>
            <person name="Chica C."/>
            <person name="Szarzynska B."/>
            <person name="Zytnicki M."/>
            <person name="Albani M.C."/>
            <person name="Kiefer C."/>
            <person name="Bergonzi S."/>
            <person name="Castaings L."/>
            <person name="Mateos J.L."/>
            <person name="Berns M.C."/>
            <person name="Bujdoso N."/>
            <person name="Piofczyk T."/>
            <person name="de Lorenzo L."/>
            <person name="Barrero-Sicilia C."/>
            <person name="Mateos I."/>
            <person name="Piednoel M."/>
            <person name="Hagmann J."/>
            <person name="Chen-Min-Tao R."/>
            <person name="Iglesias-Fernandez R."/>
            <person name="Schuster S.C."/>
            <person name="Alonso-Blanco C."/>
            <person name="Roudier F."/>
            <person name="Carbonero P."/>
            <person name="Paz-Ares J."/>
            <person name="Davis S.J."/>
            <person name="Pecinka A."/>
            <person name="Quesneville H."/>
            <person name="Colot V."/>
            <person name="Lysak M.A."/>
            <person name="Weigel D."/>
            <person name="Coupland G."/>
            <person name="Schneeberger K."/>
        </authorList>
    </citation>
    <scope>NUCLEOTIDE SEQUENCE [LARGE SCALE GENOMIC DNA]</scope>
    <source>
        <strain evidence="2">cv. Pajares</strain>
    </source>
</reference>
<dbReference type="EMBL" id="KL971706">
    <property type="protein sequence ID" value="KFK24155.1"/>
    <property type="molecule type" value="Genomic_DNA"/>
</dbReference>
<sequence>MENSEKGWNQCGAHLLHQCPFGSPPGATTSSSTSSCSVLSQL</sequence>
<evidence type="ECO:0000313" key="1">
    <source>
        <dbReference type="EMBL" id="KFK24155.1"/>
    </source>
</evidence>
<proteinExistence type="predicted"/>
<accession>A0A087G2Q3</accession>
<dbReference type="AlphaFoldDB" id="A0A087G2Q3"/>
<protein>
    <submittedName>
        <fullName evidence="1">Uncharacterized protein</fullName>
    </submittedName>
</protein>
<gene>
    <name evidence="1" type="ORF">AALP_AAs49527U000100</name>
</gene>
<name>A0A087G2Q3_ARAAL</name>